<dbReference type="PANTHER" id="PTHR48043:SF145">
    <property type="entry name" value="FI06409P-RELATED"/>
    <property type="match status" value="1"/>
</dbReference>
<dbReference type="CDD" id="cd03784">
    <property type="entry name" value="GT1_Gtf-like"/>
    <property type="match status" value="1"/>
</dbReference>
<keyword evidence="5" id="KW-1185">Reference proteome</keyword>
<dbReference type="Pfam" id="PF13579">
    <property type="entry name" value="Glyco_trans_4_4"/>
    <property type="match status" value="1"/>
</dbReference>
<evidence type="ECO:0000313" key="5">
    <source>
        <dbReference type="Proteomes" id="UP000679284"/>
    </source>
</evidence>
<dbReference type="Gene3D" id="3.40.50.2000">
    <property type="entry name" value="Glycogen Phosphorylase B"/>
    <property type="match status" value="2"/>
</dbReference>
<gene>
    <name evidence="4" type="ORF">GR316_13170</name>
</gene>
<dbReference type="InterPro" id="IPR050271">
    <property type="entry name" value="UDP-glycosyltransferase"/>
</dbReference>
<dbReference type="InterPro" id="IPR002213">
    <property type="entry name" value="UDP_glucos_trans"/>
</dbReference>
<keyword evidence="2" id="KW-0808">Transferase</keyword>
<accession>A0A8J8MVS8</accession>
<sequence length="397" mass="42467">MHIAAFCPPYASHLRAFSALAEALAARGHRVTFVLPQGRGPDTDHPGVEVHHLDLGATGGGDQLRAIASSAARTDLLCRAAGRLPDVDAILGDQTEPAAGLIAAHRGLPLIGVACALPLDPAPGVPLPFLGWPYDPGPRGLRRNAGGDRVADWILRRHNAVIRDWSARFGLPLRERMTDCLSDLLTLSQTLPGFDFPRPPGPIVETGPLRRAVRQPFPADIHPDPDRPFVYLSLGTVQGHRVRMLRLLSEACRRAGAQVLVCHAGGLSPRAAAALNATWVRDFVPQEAVLDRADLCITHAGLNTAMEALMRGVPMLAVPIAFDQPGVAARLDHHGVALRQNRRTLTVDGAERQIRRLLHDPAFRTRARAFGPGPGTAAAVDRIEAALSQAQGLVAAQ</sequence>
<dbReference type="RefSeq" id="WP_211785504.1">
    <property type="nucleotide sequence ID" value="NZ_CP047292.1"/>
</dbReference>
<evidence type="ECO:0000256" key="2">
    <source>
        <dbReference type="ARBA" id="ARBA00022679"/>
    </source>
</evidence>
<dbReference type="GO" id="GO:0008194">
    <property type="term" value="F:UDP-glycosyltransferase activity"/>
    <property type="evidence" value="ECO:0007669"/>
    <property type="project" value="InterPro"/>
</dbReference>
<evidence type="ECO:0000259" key="3">
    <source>
        <dbReference type="Pfam" id="PF13579"/>
    </source>
</evidence>
<dbReference type="SUPFAM" id="SSF53756">
    <property type="entry name" value="UDP-Glycosyltransferase/glycogen phosphorylase"/>
    <property type="match status" value="1"/>
</dbReference>
<keyword evidence="1" id="KW-0328">Glycosyltransferase</keyword>
<geneLocation type="plasmid" evidence="4 5">
    <name>unnamed3</name>
</geneLocation>
<reference evidence="4" key="1">
    <citation type="submission" date="2020-01" db="EMBL/GenBank/DDBJ databases">
        <authorList>
            <person name="Yang Y."/>
            <person name="Kwon Y.M."/>
        </authorList>
    </citation>
    <scope>NUCLEOTIDE SEQUENCE</scope>
    <source>
        <strain evidence="4">PG104</strain>
        <plasmid evidence="4">unnamed3</plasmid>
    </source>
</reference>
<evidence type="ECO:0000256" key="1">
    <source>
        <dbReference type="ARBA" id="ARBA00022676"/>
    </source>
</evidence>
<protein>
    <submittedName>
        <fullName evidence="4">Glycosyltransferase</fullName>
    </submittedName>
</protein>
<organism evidence="4 5">
    <name type="scientific">Falsirhodobacter algicola</name>
    <dbReference type="NCBI Taxonomy" id="2692330"/>
    <lineage>
        <taxon>Bacteria</taxon>
        <taxon>Pseudomonadati</taxon>
        <taxon>Pseudomonadota</taxon>
        <taxon>Alphaproteobacteria</taxon>
        <taxon>Rhodobacterales</taxon>
        <taxon>Paracoccaceae</taxon>
        <taxon>Falsirhodobacter</taxon>
    </lineage>
</organism>
<dbReference type="Pfam" id="PF00201">
    <property type="entry name" value="UDPGT"/>
    <property type="match status" value="1"/>
</dbReference>
<proteinExistence type="predicted"/>
<evidence type="ECO:0000313" key="4">
    <source>
        <dbReference type="EMBL" id="QUS37324.1"/>
    </source>
</evidence>
<dbReference type="EMBL" id="CP047292">
    <property type="protein sequence ID" value="QUS37324.1"/>
    <property type="molecule type" value="Genomic_DNA"/>
</dbReference>
<dbReference type="Proteomes" id="UP000679284">
    <property type="component" value="Plasmid unnamed3"/>
</dbReference>
<dbReference type="PANTHER" id="PTHR48043">
    <property type="entry name" value="EG:EG0003.4 PROTEIN-RELATED"/>
    <property type="match status" value="1"/>
</dbReference>
<dbReference type="InterPro" id="IPR028098">
    <property type="entry name" value="Glyco_trans_4-like_N"/>
</dbReference>
<dbReference type="KEGG" id="fap:GR316_13170"/>
<name>A0A8J8MVS8_9RHOB</name>
<dbReference type="AlphaFoldDB" id="A0A8J8MVS8"/>
<keyword evidence="4" id="KW-0614">Plasmid</keyword>
<feature type="domain" description="Glycosyltransferase subfamily 4-like N-terminal" evidence="3">
    <location>
        <begin position="16"/>
        <end position="162"/>
    </location>
</feature>